<dbReference type="SUPFAM" id="SSF53335">
    <property type="entry name" value="S-adenosyl-L-methionine-dependent methyltransferases"/>
    <property type="match status" value="1"/>
</dbReference>
<keyword evidence="2" id="KW-1185">Reference proteome</keyword>
<evidence type="ECO:0000313" key="2">
    <source>
        <dbReference type="Proteomes" id="UP000276899"/>
    </source>
</evidence>
<gene>
    <name evidence="1" type="ORF">NCTC11923_01172</name>
</gene>
<reference evidence="1 2" key="1">
    <citation type="submission" date="2018-12" db="EMBL/GenBank/DDBJ databases">
        <authorList>
            <consortium name="Pathogen Informatics"/>
        </authorList>
    </citation>
    <scope>NUCLEOTIDE SEQUENCE [LARGE SCALE GENOMIC DNA]</scope>
    <source>
        <strain evidence="1 2">NCTC11923</strain>
    </source>
</reference>
<organism evidence="1 2">
    <name type="scientific">Actinomyces slackii</name>
    <dbReference type="NCBI Taxonomy" id="52774"/>
    <lineage>
        <taxon>Bacteria</taxon>
        <taxon>Bacillati</taxon>
        <taxon>Actinomycetota</taxon>
        <taxon>Actinomycetes</taxon>
        <taxon>Actinomycetales</taxon>
        <taxon>Actinomycetaceae</taxon>
        <taxon>Actinomyces</taxon>
    </lineage>
</organism>
<evidence type="ECO:0000313" key="1">
    <source>
        <dbReference type="EMBL" id="VEG74538.1"/>
    </source>
</evidence>
<accession>A0A448KC76</accession>
<name>A0A448KC76_9ACTO</name>
<dbReference type="InterPro" id="IPR029063">
    <property type="entry name" value="SAM-dependent_MTases_sf"/>
</dbReference>
<dbReference type="AlphaFoldDB" id="A0A448KC76"/>
<dbReference type="STRING" id="1278298.GCA_000428685_01708"/>
<dbReference type="RefSeq" id="WP_051281097.1">
    <property type="nucleotide sequence ID" value="NZ_CBCRWE010000010.1"/>
</dbReference>
<dbReference type="Proteomes" id="UP000276899">
    <property type="component" value="Chromosome"/>
</dbReference>
<proteinExistence type="predicted"/>
<dbReference type="CDD" id="cd02440">
    <property type="entry name" value="AdoMet_MTases"/>
    <property type="match status" value="1"/>
</dbReference>
<protein>
    <recommendedName>
        <fullName evidence="3">Methyltransferase domain</fullName>
    </recommendedName>
</protein>
<dbReference type="Gene3D" id="3.40.50.150">
    <property type="entry name" value="Vaccinia Virus protein VP39"/>
    <property type="match status" value="1"/>
</dbReference>
<dbReference type="EMBL" id="LR134363">
    <property type="protein sequence ID" value="VEG74538.1"/>
    <property type="molecule type" value="Genomic_DNA"/>
</dbReference>
<dbReference type="Pfam" id="PF13489">
    <property type="entry name" value="Methyltransf_23"/>
    <property type="match status" value="1"/>
</dbReference>
<evidence type="ECO:0008006" key="3">
    <source>
        <dbReference type="Google" id="ProtNLM"/>
    </source>
</evidence>
<sequence length="254" mass="26593">MSPSEGAPAPPSDLYSANADIYAALALPYVEAMSAALIEILGRDGGPPAGLPILDLGSGTGSLLPGLATLGAHPLYAVEPHPAMRAGLMATVCAAPGLAPRVTVLPGTLDDAAPLLPSRLGAITALNMLGHLDEAAQDRFWGFAGERLPPGGVLAIALQGPLEPIEVPWTDFGQSAVGGLRYGTEGRAEPDGETMRWTMRWTVRTAAGEVLQERTARTDWRILSPEGLRDQAARVGLEPGPARDDLLLLSFIRR</sequence>
<dbReference type="KEGG" id="asla:NCTC11923_01172"/>